<dbReference type="Proteomes" id="UP000235392">
    <property type="component" value="Unassembled WGS sequence"/>
</dbReference>
<evidence type="ECO:0000313" key="3">
    <source>
        <dbReference type="Proteomes" id="UP000235392"/>
    </source>
</evidence>
<gene>
    <name evidence="2" type="ORF">PCASD_17874</name>
</gene>
<evidence type="ECO:0000256" key="1">
    <source>
        <dbReference type="SAM" id="MobiDB-lite"/>
    </source>
</evidence>
<evidence type="ECO:0000313" key="2">
    <source>
        <dbReference type="EMBL" id="PLW31472.1"/>
    </source>
</evidence>
<accession>A0A2N5U176</accession>
<dbReference type="AlphaFoldDB" id="A0A2N5U176"/>
<comment type="caution">
    <text evidence="2">The sequence shown here is derived from an EMBL/GenBank/DDBJ whole genome shotgun (WGS) entry which is preliminary data.</text>
</comment>
<reference evidence="2 3" key="1">
    <citation type="submission" date="2017-11" db="EMBL/GenBank/DDBJ databases">
        <title>De novo assembly and phasing of dikaryotic genomes from two isolates of Puccinia coronata f. sp. avenae, the causal agent of oat crown rust.</title>
        <authorList>
            <person name="Miller M.E."/>
            <person name="Zhang Y."/>
            <person name="Omidvar V."/>
            <person name="Sperschneider J."/>
            <person name="Schwessinger B."/>
            <person name="Raley C."/>
            <person name="Palmer J.M."/>
            <person name="Garnica D."/>
            <person name="Upadhyaya N."/>
            <person name="Rathjen J."/>
            <person name="Taylor J.M."/>
            <person name="Park R.F."/>
            <person name="Dodds P.N."/>
            <person name="Hirsch C.D."/>
            <person name="Kianian S.F."/>
            <person name="Figueroa M."/>
        </authorList>
    </citation>
    <scope>NUCLEOTIDE SEQUENCE [LARGE SCALE GENOMIC DNA]</scope>
    <source>
        <strain evidence="2">12SD80</strain>
    </source>
</reference>
<sequence>MNQIFSRSSQASTPTLVEASRIARGDSGGGLASVQPLSRPSMDGGGLRWPNRGPWRQGLPPWTYVTSQLQLRAAFRCTEPPAKLVLEL</sequence>
<organism evidence="2 3">
    <name type="scientific">Puccinia coronata f. sp. avenae</name>
    <dbReference type="NCBI Taxonomy" id="200324"/>
    <lineage>
        <taxon>Eukaryota</taxon>
        <taxon>Fungi</taxon>
        <taxon>Dikarya</taxon>
        <taxon>Basidiomycota</taxon>
        <taxon>Pucciniomycotina</taxon>
        <taxon>Pucciniomycetes</taxon>
        <taxon>Pucciniales</taxon>
        <taxon>Pucciniaceae</taxon>
        <taxon>Puccinia</taxon>
    </lineage>
</organism>
<feature type="region of interest" description="Disordered" evidence="1">
    <location>
        <begin position="21"/>
        <end position="54"/>
    </location>
</feature>
<name>A0A2N5U176_9BASI</name>
<protein>
    <submittedName>
        <fullName evidence="2">Uncharacterized protein</fullName>
    </submittedName>
</protein>
<dbReference type="EMBL" id="PGCI01000268">
    <property type="protein sequence ID" value="PLW31472.1"/>
    <property type="molecule type" value="Genomic_DNA"/>
</dbReference>
<proteinExistence type="predicted"/>